<evidence type="ECO:0000256" key="1">
    <source>
        <dbReference type="ARBA" id="ARBA00004141"/>
    </source>
</evidence>
<evidence type="ECO:0000313" key="10">
    <source>
        <dbReference type="Proteomes" id="UP000625210"/>
    </source>
</evidence>
<feature type="transmembrane region" description="Helical" evidence="7">
    <location>
        <begin position="155"/>
        <end position="176"/>
    </location>
</feature>
<dbReference type="Pfam" id="PF00324">
    <property type="entry name" value="AA_permease"/>
    <property type="match status" value="1"/>
</dbReference>
<evidence type="ECO:0000256" key="5">
    <source>
        <dbReference type="ARBA" id="ARBA00022989"/>
    </source>
</evidence>
<dbReference type="InterPro" id="IPR004841">
    <property type="entry name" value="AA-permease/SLC12A_dom"/>
</dbReference>
<proteinExistence type="predicted"/>
<name>A0A8J2YAE3_9BACL</name>
<dbReference type="PANTHER" id="PTHR43495">
    <property type="entry name" value="GABA PERMEASE"/>
    <property type="match status" value="1"/>
</dbReference>
<feature type="domain" description="Amino acid permease/ SLC12A" evidence="8">
    <location>
        <begin position="16"/>
        <end position="460"/>
    </location>
</feature>
<sequence>MHSSDQGLQRSLKSRHLFMIALGGVIGTGFFLSSGFTIGQAGPFGAVISYLIGGLVMYLVMLCLGELAVAMPVSGSFQDYTTRFIGPATGFTVGWMYWSNWAMTVTLELISIGILMKRWFPDVSIWVWCLLFGAILFFVNALSAKSFGEVEFWFASIKVSTIIVFIVLGGLAMFGMVPLKNGDPAPFFHHFTEDGLFPNGVGAVMLTLLAVNFSFQGTELIGVASGETQSPAKTIPRAIRQTVWRTILFFGLAMTVLTALIPWKKAGVTESPFVLVFDQIGIPYAADIMNFVILTALLSVANSGLYATTRMLYSLAQNNMASPWFLKVNKRGVPFNALCVTMAISMLSLLTYKFAEDTVYLWLLSMAGMSAVVTWMSIPASQFFFRRRYLAQGGKVEDLKFRTPLYPFVPILAFIVNLAVLVSLAFDPDQRISLYCGIPFMIGCYVVYYFFFRDKFPSNHEEVVVQKKEVVQKEQKVINQ</sequence>
<comment type="subcellular location">
    <subcellularLocation>
        <location evidence="1">Membrane</location>
        <topology evidence="1">Multi-pass membrane protein</topology>
    </subcellularLocation>
</comment>
<gene>
    <name evidence="9" type="primary">rocE</name>
    <name evidence="9" type="ORF">GCM10011571_11550</name>
</gene>
<evidence type="ECO:0000256" key="6">
    <source>
        <dbReference type="ARBA" id="ARBA00023136"/>
    </source>
</evidence>
<keyword evidence="3 7" id="KW-0812">Transmembrane</keyword>
<dbReference type="GO" id="GO:0006865">
    <property type="term" value="P:amino acid transport"/>
    <property type="evidence" value="ECO:0007669"/>
    <property type="project" value="UniProtKB-KW"/>
</dbReference>
<feature type="transmembrane region" description="Helical" evidence="7">
    <location>
        <begin position="125"/>
        <end position="143"/>
    </location>
</feature>
<feature type="transmembrane region" description="Helical" evidence="7">
    <location>
        <begin position="432"/>
        <end position="451"/>
    </location>
</feature>
<dbReference type="PROSITE" id="PS00218">
    <property type="entry name" value="AMINO_ACID_PERMEASE_1"/>
    <property type="match status" value="1"/>
</dbReference>
<keyword evidence="2" id="KW-0813">Transport</keyword>
<evidence type="ECO:0000256" key="7">
    <source>
        <dbReference type="SAM" id="Phobius"/>
    </source>
</evidence>
<comment type="caution">
    <text evidence="9">The sequence shown here is derived from an EMBL/GenBank/DDBJ whole genome shotgun (WGS) entry which is preliminary data.</text>
</comment>
<dbReference type="InterPro" id="IPR004840">
    <property type="entry name" value="Amino_acid_permease_CS"/>
</dbReference>
<organism evidence="9 10">
    <name type="scientific">Marinithermofilum abyssi</name>
    <dbReference type="NCBI Taxonomy" id="1571185"/>
    <lineage>
        <taxon>Bacteria</taxon>
        <taxon>Bacillati</taxon>
        <taxon>Bacillota</taxon>
        <taxon>Bacilli</taxon>
        <taxon>Bacillales</taxon>
        <taxon>Thermoactinomycetaceae</taxon>
        <taxon>Marinithermofilum</taxon>
    </lineage>
</organism>
<reference evidence="9" key="2">
    <citation type="submission" date="2020-09" db="EMBL/GenBank/DDBJ databases">
        <authorList>
            <person name="Sun Q."/>
            <person name="Zhou Y."/>
        </authorList>
    </citation>
    <scope>NUCLEOTIDE SEQUENCE</scope>
    <source>
        <strain evidence="9">CGMCC 1.15179</strain>
    </source>
</reference>
<feature type="transmembrane region" description="Helical" evidence="7">
    <location>
        <begin position="44"/>
        <end position="68"/>
    </location>
</feature>
<feature type="transmembrane region" description="Helical" evidence="7">
    <location>
        <begin position="243"/>
        <end position="263"/>
    </location>
</feature>
<keyword evidence="4" id="KW-0029">Amino-acid transport</keyword>
<reference evidence="9" key="1">
    <citation type="journal article" date="2014" name="Int. J. Syst. Evol. Microbiol.">
        <title>Complete genome sequence of Corynebacterium casei LMG S-19264T (=DSM 44701T), isolated from a smear-ripened cheese.</title>
        <authorList>
            <consortium name="US DOE Joint Genome Institute (JGI-PGF)"/>
            <person name="Walter F."/>
            <person name="Albersmeier A."/>
            <person name="Kalinowski J."/>
            <person name="Ruckert C."/>
        </authorList>
    </citation>
    <scope>NUCLEOTIDE SEQUENCE</scope>
    <source>
        <strain evidence="9">CGMCC 1.15179</strain>
    </source>
</reference>
<dbReference type="Proteomes" id="UP000625210">
    <property type="component" value="Unassembled WGS sequence"/>
</dbReference>
<evidence type="ECO:0000256" key="3">
    <source>
        <dbReference type="ARBA" id="ARBA00022692"/>
    </source>
</evidence>
<feature type="transmembrane region" description="Helical" evidence="7">
    <location>
        <begin position="360"/>
        <end position="385"/>
    </location>
</feature>
<feature type="transmembrane region" description="Helical" evidence="7">
    <location>
        <begin position="196"/>
        <end position="215"/>
    </location>
</feature>
<evidence type="ECO:0000259" key="8">
    <source>
        <dbReference type="Pfam" id="PF00324"/>
    </source>
</evidence>
<feature type="transmembrane region" description="Helical" evidence="7">
    <location>
        <begin position="17"/>
        <end position="38"/>
    </location>
</feature>
<evidence type="ECO:0000256" key="4">
    <source>
        <dbReference type="ARBA" id="ARBA00022970"/>
    </source>
</evidence>
<dbReference type="FunFam" id="1.20.1740.10:FF:000001">
    <property type="entry name" value="Amino acid permease"/>
    <property type="match status" value="1"/>
</dbReference>
<evidence type="ECO:0000313" key="9">
    <source>
        <dbReference type="EMBL" id="GGE11868.1"/>
    </source>
</evidence>
<keyword evidence="6 7" id="KW-0472">Membrane</keyword>
<dbReference type="PANTHER" id="PTHR43495:SF5">
    <property type="entry name" value="GAMMA-AMINOBUTYRIC ACID PERMEASE"/>
    <property type="match status" value="1"/>
</dbReference>
<dbReference type="GO" id="GO:0055085">
    <property type="term" value="P:transmembrane transport"/>
    <property type="evidence" value="ECO:0007669"/>
    <property type="project" value="InterPro"/>
</dbReference>
<keyword evidence="5 7" id="KW-1133">Transmembrane helix</keyword>
<evidence type="ECO:0000256" key="2">
    <source>
        <dbReference type="ARBA" id="ARBA00022448"/>
    </source>
</evidence>
<accession>A0A8J2YAE3</accession>
<dbReference type="PIRSF" id="PIRSF006060">
    <property type="entry name" value="AA_transporter"/>
    <property type="match status" value="1"/>
</dbReference>
<dbReference type="GO" id="GO:0016020">
    <property type="term" value="C:membrane"/>
    <property type="evidence" value="ECO:0007669"/>
    <property type="project" value="UniProtKB-SubCell"/>
</dbReference>
<dbReference type="AlphaFoldDB" id="A0A8J2YAE3"/>
<feature type="transmembrane region" description="Helical" evidence="7">
    <location>
        <begin position="333"/>
        <end position="354"/>
    </location>
</feature>
<protein>
    <submittedName>
        <fullName evidence="9">Amino acid permease</fullName>
    </submittedName>
</protein>
<dbReference type="EMBL" id="BMHQ01000003">
    <property type="protein sequence ID" value="GGE11868.1"/>
    <property type="molecule type" value="Genomic_DNA"/>
</dbReference>
<feature type="transmembrane region" description="Helical" evidence="7">
    <location>
        <begin position="405"/>
        <end position="426"/>
    </location>
</feature>
<keyword evidence="10" id="KW-1185">Reference proteome</keyword>
<dbReference type="Gene3D" id="1.20.1740.10">
    <property type="entry name" value="Amino acid/polyamine transporter I"/>
    <property type="match status" value="1"/>
</dbReference>